<name>A0A015IX45_RHIIW</name>
<dbReference type="OrthoDB" id="2400578at2759"/>
<dbReference type="HOGENOM" id="CLU_2499071_0_0_1"/>
<feature type="compositionally biased region" description="Basic residues" evidence="1">
    <location>
        <begin position="63"/>
        <end position="73"/>
    </location>
</feature>
<accession>A0A015IX45</accession>
<protein>
    <submittedName>
        <fullName evidence="3">Uncharacterized protein</fullName>
    </submittedName>
</protein>
<dbReference type="EMBL" id="JEMT01024997">
    <property type="protein sequence ID" value="EXX61837.1"/>
    <property type="molecule type" value="Genomic_DNA"/>
</dbReference>
<reference evidence="3 4" key="1">
    <citation type="submission" date="2014-02" db="EMBL/GenBank/DDBJ databases">
        <title>Single nucleus genome sequencing reveals high similarity among nuclei of an endomycorrhizal fungus.</title>
        <authorList>
            <person name="Lin K."/>
            <person name="Geurts R."/>
            <person name="Zhang Z."/>
            <person name="Limpens E."/>
            <person name="Saunders D.G."/>
            <person name="Mu D."/>
            <person name="Pang E."/>
            <person name="Cao H."/>
            <person name="Cha H."/>
            <person name="Lin T."/>
            <person name="Zhou Q."/>
            <person name="Shang Y."/>
            <person name="Li Y."/>
            <person name="Ivanov S."/>
            <person name="Sharma T."/>
            <person name="Velzen R.V."/>
            <person name="Ruijter N.D."/>
            <person name="Aanen D.K."/>
            <person name="Win J."/>
            <person name="Kamoun S."/>
            <person name="Bisseling T."/>
            <person name="Huang S."/>
        </authorList>
    </citation>
    <scope>NUCLEOTIDE SEQUENCE [LARGE SCALE GENOMIC DNA]</scope>
    <source>
        <strain evidence="4">DAOM197198w</strain>
    </source>
</reference>
<gene>
    <name evidence="3" type="ORF">RirG_167470</name>
</gene>
<feature type="signal peptide" evidence="2">
    <location>
        <begin position="1"/>
        <end position="22"/>
    </location>
</feature>
<evidence type="ECO:0000256" key="2">
    <source>
        <dbReference type="SAM" id="SignalP"/>
    </source>
</evidence>
<evidence type="ECO:0000313" key="4">
    <source>
        <dbReference type="Proteomes" id="UP000022910"/>
    </source>
</evidence>
<dbReference type="Proteomes" id="UP000022910">
    <property type="component" value="Unassembled WGS sequence"/>
</dbReference>
<proteinExistence type="predicted"/>
<evidence type="ECO:0000256" key="1">
    <source>
        <dbReference type="SAM" id="MobiDB-lite"/>
    </source>
</evidence>
<dbReference type="AlphaFoldDB" id="A0A015IX45"/>
<feature type="chain" id="PRO_5001474279" evidence="2">
    <location>
        <begin position="23"/>
        <end position="86"/>
    </location>
</feature>
<organism evidence="3 4">
    <name type="scientific">Rhizophagus irregularis (strain DAOM 197198w)</name>
    <name type="common">Glomus intraradices</name>
    <dbReference type="NCBI Taxonomy" id="1432141"/>
    <lineage>
        <taxon>Eukaryota</taxon>
        <taxon>Fungi</taxon>
        <taxon>Fungi incertae sedis</taxon>
        <taxon>Mucoromycota</taxon>
        <taxon>Glomeromycotina</taxon>
        <taxon>Glomeromycetes</taxon>
        <taxon>Glomerales</taxon>
        <taxon>Glomeraceae</taxon>
        <taxon>Rhizophagus</taxon>
    </lineage>
</organism>
<keyword evidence="4" id="KW-1185">Reference proteome</keyword>
<evidence type="ECO:0000313" key="3">
    <source>
        <dbReference type="EMBL" id="EXX61837.1"/>
    </source>
</evidence>
<comment type="caution">
    <text evidence="3">The sequence shown here is derived from an EMBL/GenBank/DDBJ whole genome shotgun (WGS) entry which is preliminary data.</text>
</comment>
<keyword evidence="2" id="KW-0732">Signal</keyword>
<feature type="region of interest" description="Disordered" evidence="1">
    <location>
        <begin position="63"/>
        <end position="86"/>
    </location>
</feature>
<sequence length="86" mass="10087">MARISWIVLLVFAVLLVNFISNSPVESATKRRALNSRSEVLRMVTRNIPTPFRGTNQSQLLRKRTTTTNRKRYNNPFPNYHRRSVK</sequence>